<dbReference type="AlphaFoldDB" id="A9ZTE7"/>
<feature type="non-terminal residue" evidence="1">
    <location>
        <position position="167"/>
    </location>
</feature>
<proteinExistence type="predicted"/>
<evidence type="ECO:0000313" key="1">
    <source>
        <dbReference type="EMBL" id="BAF99025.1"/>
    </source>
</evidence>
<accession>A9ZTE7</accession>
<sequence>RATGTETDSSRCDCCSMSAAAGTLITAAGELFTAEPVVLQIIDHFEQRSAIHRLNQQKRNHRFAEQRNHRAPQHRRHRPRMQHFIAPCPGRLAKAFEPLLLQAPRRSDTAEYGARQKTPERFAVARTRRIGRRCHAHMMSTIVFDEEMTVSDRRQRDLGEPSLEAVG</sequence>
<dbReference type="EMBL" id="AB375176">
    <property type="protein sequence ID" value="BAF99025.1"/>
    <property type="molecule type" value="Genomic_DNA"/>
</dbReference>
<name>A9ZTE7_9BURK</name>
<reference evidence="1" key="1">
    <citation type="submission" date="2008-01" db="EMBL/GenBank/DDBJ databases">
        <title>analyses of alkane hydroxylase from comunity No.22.</title>
        <authorList>
            <person name="Kishimoto N."/>
            <person name="Kanbayashi N."/>
            <person name="Ozaki S."/>
            <person name="Miyagawa K."/>
        </authorList>
    </citation>
    <scope>NUCLEOTIDE SEQUENCE</scope>
</reference>
<protein>
    <submittedName>
        <fullName evidence="1">Putative alkane hydroxylase</fullName>
    </submittedName>
</protein>
<feature type="non-terminal residue" evidence="1">
    <location>
        <position position="1"/>
    </location>
</feature>
<organism evidence="1">
    <name type="scientific">Burkholderia multivorans</name>
    <dbReference type="NCBI Taxonomy" id="87883"/>
    <lineage>
        <taxon>Bacteria</taxon>
        <taxon>Pseudomonadati</taxon>
        <taxon>Pseudomonadota</taxon>
        <taxon>Betaproteobacteria</taxon>
        <taxon>Burkholderiales</taxon>
        <taxon>Burkholderiaceae</taxon>
        <taxon>Burkholderia</taxon>
        <taxon>Burkholderia cepacia complex</taxon>
    </lineage>
</organism>